<sequence length="1128" mass="125677">MTPKTKEPQSAGELEDDSCTRRKRSRRVSFAETTVHVFNRDGESESPANSTPILTDGCRHSDEETVGLRGLHSQGDDSMDSSPEEDEDEGGLPLRFAKTIDSSSPGSAACSVTSNDDENFFGPVSRSFIDYGRLSESGMSDDNNHDITLDSTAFSLHFRNIAPPTDHSANSTGCLRTPTRETFPKMSQRFLVEGDQTENLTRCSVGQVSNISEDSNKITPIAGRSHNCDYEKLSERLEAFLDRVNLSKQHYSPNGDHNACISQSDEVGDIREPEKDRTKIDNQNPPYDDPTHFIHNTFTPMGKSTSNVSLLSAEVKALTSHSNGEKMQKIFSPVAGDRDVEVSEAIHPEIVIAHGKISEALSPSHGELQNCVNVQYCHIHQELSRSIAEAKTYPDSPLHSISAAFSVQEDVNQKLETVSIAHTPKSIAKSFHFSTPKGIANKQTEGADIIKDLDCFGNVSCLMEVDKNATWKNIDVSMQTPDNTAKIFQFPTLNGSISSFQAKHRQPQYSSILSLNESLHTSATQLSASRKMEFTKHGERLSSIKSSISRSRFNSVSKTDCEATSSKKDIFITDFQGSLDETNNDSCMKDSGISEVNIDASKFDADKQIEGLTVFDKNVSFIGTVENGQSGGMKFYCDNSLELLRTLDTCASSIDQSVVDLNESKQELNSSRKYAPANKNKSAISSEGCVTPGDDEVNKSSYLLNESLQPAISLVCPSEKVLLKFSDATNQLLPQSISELNLHKLDELEGLLVELQTAKKYEELFITLRNQKYFNNPHQKRVAHAKSLLEKLRLAKARKQLKGIRLTKIRDKALFLHSKIEECYKLKLSYAQLFDLSTGAVELDEESNCKHQEEDKKLMSMKQELGILEQNINFFVKSFEASCKLTSKMSCSELIKTVDEHIMRRTLCKDIQQHLQLWKLSDVVMKNDHYEVVLSYCDILFQRFTINKNRFSSIVANNVSNAANIVKKFPNMDACVAFEFVFKLNVDHKLANANFIHERTVETNLLMGTLIDVLEEILLSRLELWNLASSTFRMQSSGELELQLCFYSSGGGRKLVLGLDMTNLKCGVYPGNPTELKIQVEKQQTTFPTSTVNEAISAIRVLEGGPLFILRLCRSISQFLQSSTVVDI</sequence>
<proteinExistence type="predicted"/>
<dbReference type="EMBL" id="JBBWWR010000020">
    <property type="protein sequence ID" value="KAK8940200.1"/>
    <property type="molecule type" value="Genomic_DNA"/>
</dbReference>
<name>A0ABR2LGN8_9ASPA</name>
<feature type="region of interest" description="Disordered" evidence="1">
    <location>
        <begin position="669"/>
        <end position="690"/>
    </location>
</feature>
<gene>
    <name evidence="2" type="ORF">KSP40_PGU019347</name>
</gene>
<accession>A0ABR2LGN8</accession>
<dbReference type="PANTHER" id="PTHR35707:SF1">
    <property type="entry name" value="SPC7 KINETOCHORE PROTEIN DOMAIN-CONTAINING PROTEIN"/>
    <property type="match status" value="1"/>
</dbReference>
<evidence type="ECO:0000313" key="3">
    <source>
        <dbReference type="Proteomes" id="UP001412067"/>
    </source>
</evidence>
<evidence type="ECO:0000313" key="2">
    <source>
        <dbReference type="EMBL" id="KAK8940200.1"/>
    </source>
</evidence>
<keyword evidence="3" id="KW-1185">Reference proteome</keyword>
<feature type="region of interest" description="Disordered" evidence="1">
    <location>
        <begin position="1"/>
        <end position="91"/>
    </location>
</feature>
<evidence type="ECO:0000256" key="1">
    <source>
        <dbReference type="SAM" id="MobiDB-lite"/>
    </source>
</evidence>
<feature type="compositionally biased region" description="Acidic residues" evidence="1">
    <location>
        <begin position="77"/>
        <end position="90"/>
    </location>
</feature>
<organism evidence="2 3">
    <name type="scientific">Platanthera guangdongensis</name>
    <dbReference type="NCBI Taxonomy" id="2320717"/>
    <lineage>
        <taxon>Eukaryota</taxon>
        <taxon>Viridiplantae</taxon>
        <taxon>Streptophyta</taxon>
        <taxon>Embryophyta</taxon>
        <taxon>Tracheophyta</taxon>
        <taxon>Spermatophyta</taxon>
        <taxon>Magnoliopsida</taxon>
        <taxon>Liliopsida</taxon>
        <taxon>Asparagales</taxon>
        <taxon>Orchidaceae</taxon>
        <taxon>Orchidoideae</taxon>
        <taxon>Orchideae</taxon>
        <taxon>Orchidinae</taxon>
        <taxon>Platanthera</taxon>
    </lineage>
</organism>
<dbReference type="Proteomes" id="UP001412067">
    <property type="component" value="Unassembled WGS sequence"/>
</dbReference>
<protein>
    <submittedName>
        <fullName evidence="2">Uncharacterized protein</fullName>
    </submittedName>
</protein>
<dbReference type="PANTHER" id="PTHR35707">
    <property type="entry name" value="OS06G0608100 PROTEIN"/>
    <property type="match status" value="1"/>
</dbReference>
<reference evidence="2 3" key="1">
    <citation type="journal article" date="2022" name="Nat. Plants">
        <title>Genomes of leafy and leafless Platanthera orchids illuminate the evolution of mycoheterotrophy.</title>
        <authorList>
            <person name="Li M.H."/>
            <person name="Liu K.W."/>
            <person name="Li Z."/>
            <person name="Lu H.C."/>
            <person name="Ye Q.L."/>
            <person name="Zhang D."/>
            <person name="Wang J.Y."/>
            <person name="Li Y.F."/>
            <person name="Zhong Z.M."/>
            <person name="Liu X."/>
            <person name="Yu X."/>
            <person name="Liu D.K."/>
            <person name="Tu X.D."/>
            <person name="Liu B."/>
            <person name="Hao Y."/>
            <person name="Liao X.Y."/>
            <person name="Jiang Y.T."/>
            <person name="Sun W.H."/>
            <person name="Chen J."/>
            <person name="Chen Y.Q."/>
            <person name="Ai Y."/>
            <person name="Zhai J.W."/>
            <person name="Wu S.S."/>
            <person name="Zhou Z."/>
            <person name="Hsiao Y.Y."/>
            <person name="Wu W.L."/>
            <person name="Chen Y.Y."/>
            <person name="Lin Y.F."/>
            <person name="Hsu J.L."/>
            <person name="Li C.Y."/>
            <person name="Wang Z.W."/>
            <person name="Zhao X."/>
            <person name="Zhong W.Y."/>
            <person name="Ma X.K."/>
            <person name="Ma L."/>
            <person name="Huang J."/>
            <person name="Chen G.Z."/>
            <person name="Huang M.Z."/>
            <person name="Huang L."/>
            <person name="Peng D.H."/>
            <person name="Luo Y.B."/>
            <person name="Zou S.Q."/>
            <person name="Chen S.P."/>
            <person name="Lan S."/>
            <person name="Tsai W.C."/>
            <person name="Van de Peer Y."/>
            <person name="Liu Z.J."/>
        </authorList>
    </citation>
    <scope>NUCLEOTIDE SEQUENCE [LARGE SCALE GENOMIC DNA]</scope>
    <source>
        <strain evidence="2">Lor288</strain>
    </source>
</reference>
<comment type="caution">
    <text evidence="2">The sequence shown here is derived from an EMBL/GenBank/DDBJ whole genome shotgun (WGS) entry which is preliminary data.</text>
</comment>